<evidence type="ECO:0000313" key="4">
    <source>
        <dbReference type="Proteomes" id="UP000292535"/>
    </source>
</evidence>
<dbReference type="InterPro" id="IPR027417">
    <property type="entry name" value="P-loop_NTPase"/>
</dbReference>
<dbReference type="RefSeq" id="WP_129854088.1">
    <property type="nucleotide sequence ID" value="NZ_RYUD01000013.1"/>
</dbReference>
<dbReference type="SMART" id="SM00382">
    <property type="entry name" value="AAA"/>
    <property type="match status" value="1"/>
</dbReference>
<dbReference type="InterPro" id="IPR003593">
    <property type="entry name" value="AAA+_ATPase"/>
</dbReference>
<dbReference type="Proteomes" id="UP000293208">
    <property type="component" value="Unassembled WGS sequence"/>
</dbReference>
<dbReference type="AlphaFoldDB" id="A0A4Q5ADC0"/>
<reference evidence="4 5" key="1">
    <citation type="submission" date="2018-12" db="EMBL/GenBank/DDBJ databases">
        <title>Unveiling genomic diversity among members of the Bifidobacterium pseudolongum species, a widely distributed gut commensal of the animal kingdom.</title>
        <authorList>
            <person name="Lugli G.A."/>
            <person name="Duranti S."/>
            <person name="Albert K."/>
            <person name="Mancabelli L."/>
            <person name="Napoli S."/>
            <person name="Viappiani A."/>
            <person name="Anzalone R."/>
            <person name="Longhi G."/>
            <person name="Milani C."/>
            <person name="Turroni F."/>
            <person name="Alessandri G."/>
            <person name="Sela D.A."/>
            <person name="Van Sinderen D."/>
            <person name="Ventura M."/>
        </authorList>
    </citation>
    <scope>NUCLEOTIDE SEQUENCE [LARGE SCALE GENOMIC DNA]</scope>
    <source>
        <strain evidence="3 5">2001B</strain>
        <strain evidence="2 4">2032B</strain>
    </source>
</reference>
<dbReference type="PANTHER" id="PTHR34301">
    <property type="entry name" value="DNA-BINDING PROTEIN-RELATED"/>
    <property type="match status" value="1"/>
</dbReference>
<dbReference type="PANTHER" id="PTHR34301:SF8">
    <property type="entry name" value="ATPASE DOMAIN-CONTAINING PROTEIN"/>
    <property type="match status" value="1"/>
</dbReference>
<evidence type="ECO:0000313" key="5">
    <source>
        <dbReference type="Proteomes" id="UP000293208"/>
    </source>
</evidence>
<dbReference type="InterPro" id="IPR041664">
    <property type="entry name" value="AAA_16"/>
</dbReference>
<feature type="domain" description="AAA+ ATPase" evidence="1">
    <location>
        <begin position="48"/>
        <end position="225"/>
    </location>
</feature>
<dbReference type="EMBL" id="RYUY01000012">
    <property type="protein sequence ID" value="RYQ36981.1"/>
    <property type="molecule type" value="Genomic_DNA"/>
</dbReference>
<protein>
    <submittedName>
        <fullName evidence="2">AAA ATPase domain-containing protein</fullName>
    </submittedName>
</protein>
<evidence type="ECO:0000313" key="2">
    <source>
        <dbReference type="EMBL" id="RYQ23798.1"/>
    </source>
</evidence>
<evidence type="ECO:0000313" key="3">
    <source>
        <dbReference type="EMBL" id="RYQ36981.1"/>
    </source>
</evidence>
<dbReference type="EMBL" id="RYUQ01000009">
    <property type="protein sequence ID" value="RYQ23798.1"/>
    <property type="molecule type" value="Genomic_DNA"/>
</dbReference>
<gene>
    <name evidence="3" type="ORF">PG2001B_1610</name>
    <name evidence="2" type="ORF">PG2032B_1631</name>
</gene>
<sequence>MTGDRSSIIRALNPFVPGAGRPPKELVGRTPELEYMDTIIARTKNGYTNQGLILSGLRGVGKTVLLLRLMHMAQRQGLMAVGIEATGDSERDQAALFNEFERAAAKERRDSLRNALRSVLQHIQKISLETPIVSTDITMQNRASNRYLEFELACEEIAETLSEHHSGLFIFIDEFQEMDAPLMGMLIGLQHRLGQQSLPFYIIGAGLPNLPGVLTTSRSYAERLFEYREIGRLSDEATVRCLQETVQQSGRTFTKTAVDRLIEDTKGYPYFIQAYGEATFNKADSSPIPIEAVLAGECEALRVLDHGLYESRWQRSTKQGRQYMRAMAALHTEVCDSAAVARFMHKKTQDISKARKTLIELGLIYSPERGKVAFTVPGMAEFISRVEPDEQLPYDRY</sequence>
<comment type="caution">
    <text evidence="2">The sequence shown here is derived from an EMBL/GenBank/DDBJ whole genome shotgun (WGS) entry which is preliminary data.</text>
</comment>
<evidence type="ECO:0000259" key="1">
    <source>
        <dbReference type="SMART" id="SM00382"/>
    </source>
</evidence>
<name>A0A4Q5ADC0_9BIFI</name>
<dbReference type="SUPFAM" id="SSF52540">
    <property type="entry name" value="P-loop containing nucleoside triphosphate hydrolases"/>
    <property type="match status" value="1"/>
</dbReference>
<accession>A0A4Q5ADC0</accession>
<dbReference type="Pfam" id="PF13191">
    <property type="entry name" value="AAA_16"/>
    <property type="match status" value="1"/>
</dbReference>
<dbReference type="Proteomes" id="UP000292535">
    <property type="component" value="Unassembled WGS sequence"/>
</dbReference>
<organism evidence="2 4">
    <name type="scientific">Bifidobacterium pseudolongum subsp. globosum</name>
    <dbReference type="NCBI Taxonomy" id="1690"/>
    <lineage>
        <taxon>Bacteria</taxon>
        <taxon>Bacillati</taxon>
        <taxon>Actinomycetota</taxon>
        <taxon>Actinomycetes</taxon>
        <taxon>Bifidobacteriales</taxon>
        <taxon>Bifidobacteriaceae</taxon>
        <taxon>Bifidobacterium</taxon>
    </lineage>
</organism>
<proteinExistence type="predicted"/>
<dbReference type="Gene3D" id="3.40.50.300">
    <property type="entry name" value="P-loop containing nucleotide triphosphate hydrolases"/>
    <property type="match status" value="1"/>
</dbReference>